<dbReference type="Proteomes" id="UP000242715">
    <property type="component" value="Unassembled WGS sequence"/>
</dbReference>
<dbReference type="SUPFAM" id="SSF81878">
    <property type="entry name" value="BRCA2 tower domain"/>
    <property type="match status" value="1"/>
</dbReference>
<feature type="transmembrane region" description="Helical" evidence="10">
    <location>
        <begin position="1309"/>
        <end position="1331"/>
    </location>
</feature>
<keyword evidence="3" id="KW-0238">DNA-binding</keyword>
<keyword evidence="2" id="KW-0227">DNA damage</keyword>
<evidence type="ECO:0000256" key="3">
    <source>
        <dbReference type="ARBA" id="ARBA00023125"/>
    </source>
</evidence>
<dbReference type="InterPro" id="IPR002093">
    <property type="entry name" value="BRCA2_repeat"/>
</dbReference>
<dbReference type="Pfam" id="PF09169">
    <property type="entry name" value="BRCA-2_helical"/>
    <property type="match status" value="1"/>
</dbReference>
<evidence type="ECO:0000259" key="11">
    <source>
        <dbReference type="SMART" id="SM01341"/>
    </source>
</evidence>
<keyword evidence="13" id="KW-1185">Reference proteome</keyword>
<comment type="function">
    <text evidence="8">Involved in double-strand break repair and/or homologous recombination by mediating RAD51- and DMC1-facilitated DNA repair. Plays an essential role in both somatic and meiotic homologous recombination. Is crucial for the formation of RAD51 and DMC1 foci during male meiotic homologous recombination in prophase I.</text>
</comment>
<feature type="region of interest" description="Disordered" evidence="9">
    <location>
        <begin position="511"/>
        <end position="530"/>
    </location>
</feature>
<dbReference type="PANTHER" id="PTHR11289:SF0">
    <property type="entry name" value="BREAST CANCER TYPE 2 SUSCEPTIBILITY PROTEIN"/>
    <property type="match status" value="1"/>
</dbReference>
<dbReference type="FunFam" id="2.40.50.140:FF:000267">
    <property type="entry name" value="Protein BREAST CANCER SUSCEPTIBILITY 2 homolog B"/>
    <property type="match status" value="1"/>
</dbReference>
<evidence type="ECO:0000256" key="5">
    <source>
        <dbReference type="ARBA" id="ARBA00023204"/>
    </source>
</evidence>
<reference evidence="13" key="1">
    <citation type="journal article" date="2017" name="Front. Plant Sci.">
        <title>Climate Clever Clovers: New Paradigm to Reduce the Environmental Footprint of Ruminants by Breeding Low Methanogenic Forages Utilizing Haplotype Variation.</title>
        <authorList>
            <person name="Kaur P."/>
            <person name="Appels R."/>
            <person name="Bayer P.E."/>
            <person name="Keeble-Gagnere G."/>
            <person name="Wang J."/>
            <person name="Hirakawa H."/>
            <person name="Shirasawa K."/>
            <person name="Vercoe P."/>
            <person name="Stefanova K."/>
            <person name="Durmic Z."/>
            <person name="Nichols P."/>
            <person name="Revell C."/>
            <person name="Isobe S.N."/>
            <person name="Edwards D."/>
            <person name="Erskine W."/>
        </authorList>
    </citation>
    <scope>NUCLEOTIDE SEQUENCE [LARGE SCALE GENOMIC DNA]</scope>
    <source>
        <strain evidence="13">cv. Daliak</strain>
    </source>
</reference>
<gene>
    <name evidence="12" type="ORF">TSUD_326950</name>
</gene>
<keyword evidence="10" id="KW-0472">Membrane</keyword>
<keyword evidence="1" id="KW-0677">Repeat</keyword>
<name>A0A2Z6MBM2_TRISU</name>
<keyword evidence="5" id="KW-0234">DNA repair</keyword>
<feature type="domain" description="Tower" evidence="11">
    <location>
        <begin position="918"/>
        <end position="959"/>
    </location>
</feature>
<proteinExistence type="predicted"/>
<dbReference type="Gene3D" id="2.40.50.140">
    <property type="entry name" value="Nucleic acid-binding proteins"/>
    <property type="match status" value="4"/>
</dbReference>
<dbReference type="InterPro" id="IPR015205">
    <property type="entry name" value="Tower_dom"/>
</dbReference>
<dbReference type="Gene3D" id="2.60.120.10">
    <property type="entry name" value="Jelly Rolls"/>
    <property type="match status" value="1"/>
</dbReference>
<dbReference type="EMBL" id="DF973257">
    <property type="protein sequence ID" value="GAU22922.1"/>
    <property type="molecule type" value="Genomic_DNA"/>
</dbReference>
<organism evidence="12 13">
    <name type="scientific">Trifolium subterraneum</name>
    <name type="common">Subterranean clover</name>
    <dbReference type="NCBI Taxonomy" id="3900"/>
    <lineage>
        <taxon>Eukaryota</taxon>
        <taxon>Viridiplantae</taxon>
        <taxon>Streptophyta</taxon>
        <taxon>Embryophyta</taxon>
        <taxon>Tracheophyta</taxon>
        <taxon>Spermatophyta</taxon>
        <taxon>Magnoliopsida</taxon>
        <taxon>eudicotyledons</taxon>
        <taxon>Gunneridae</taxon>
        <taxon>Pentapetalae</taxon>
        <taxon>rosids</taxon>
        <taxon>fabids</taxon>
        <taxon>Fabales</taxon>
        <taxon>Fabaceae</taxon>
        <taxon>Papilionoideae</taxon>
        <taxon>50 kb inversion clade</taxon>
        <taxon>NPAAA clade</taxon>
        <taxon>Hologalegina</taxon>
        <taxon>IRL clade</taxon>
        <taxon>Trifolieae</taxon>
        <taxon>Trifolium</taxon>
    </lineage>
</organism>
<dbReference type="InterPro" id="IPR012340">
    <property type="entry name" value="NA-bd_OB-fold"/>
</dbReference>
<dbReference type="InterPro" id="IPR015525">
    <property type="entry name" value="BRCA2"/>
</dbReference>
<keyword evidence="4" id="KW-0233">DNA recombination</keyword>
<dbReference type="GO" id="GO:0000724">
    <property type="term" value="P:double-strand break repair via homologous recombination"/>
    <property type="evidence" value="ECO:0007669"/>
    <property type="project" value="InterPro"/>
</dbReference>
<dbReference type="FunFam" id="2.40.50.140:FF:000282">
    <property type="entry name" value="Protein BREAST CANCER SUSCEPTIBILITY 2 homolog B"/>
    <property type="match status" value="1"/>
</dbReference>
<evidence type="ECO:0000256" key="6">
    <source>
        <dbReference type="ARBA" id="ARBA00023254"/>
    </source>
</evidence>
<evidence type="ECO:0000256" key="10">
    <source>
        <dbReference type="SAM" id="Phobius"/>
    </source>
</evidence>
<dbReference type="SUPFAM" id="SSF50249">
    <property type="entry name" value="Nucleic acid-binding proteins"/>
    <property type="match status" value="3"/>
</dbReference>
<dbReference type="FunFam" id="2.40.50.140:FF:000262">
    <property type="entry name" value="Protein BREAST CANCER SUSCEPTIBILITY 2 homolog B"/>
    <property type="match status" value="1"/>
</dbReference>
<keyword evidence="7" id="KW-0131">Cell cycle</keyword>
<dbReference type="CDD" id="cd23767">
    <property type="entry name" value="IQCD"/>
    <property type="match status" value="1"/>
</dbReference>
<dbReference type="SUPFAM" id="SSF81872">
    <property type="entry name" value="BRCA2 helical domain"/>
    <property type="match status" value="1"/>
</dbReference>
<dbReference type="SMART" id="SM01341">
    <property type="entry name" value="Tower"/>
    <property type="match status" value="1"/>
</dbReference>
<evidence type="ECO:0000256" key="2">
    <source>
        <dbReference type="ARBA" id="ARBA00022763"/>
    </source>
</evidence>
<keyword evidence="6" id="KW-0469">Meiosis</keyword>
<evidence type="ECO:0000256" key="9">
    <source>
        <dbReference type="SAM" id="MobiDB-lite"/>
    </source>
</evidence>
<dbReference type="GO" id="GO:0051321">
    <property type="term" value="P:meiotic cell cycle"/>
    <property type="evidence" value="ECO:0007669"/>
    <property type="project" value="UniProtKB-KW"/>
</dbReference>
<dbReference type="GO" id="GO:0006355">
    <property type="term" value="P:regulation of DNA-templated transcription"/>
    <property type="evidence" value="ECO:0007669"/>
    <property type="project" value="TreeGrafter"/>
</dbReference>
<dbReference type="CDD" id="cd04493">
    <property type="entry name" value="BRCA2DBD_OB1"/>
    <property type="match status" value="1"/>
</dbReference>
<keyword evidence="10" id="KW-1133">Transmembrane helix</keyword>
<evidence type="ECO:0000256" key="1">
    <source>
        <dbReference type="ARBA" id="ARBA00022737"/>
    </source>
</evidence>
<accession>A0A2Z6MBM2</accession>
<keyword evidence="10" id="KW-0812">Transmembrane</keyword>
<evidence type="ECO:0000313" key="13">
    <source>
        <dbReference type="Proteomes" id="UP000242715"/>
    </source>
</evidence>
<evidence type="ECO:0000256" key="4">
    <source>
        <dbReference type="ARBA" id="ARBA00023172"/>
    </source>
</evidence>
<evidence type="ECO:0000256" key="8">
    <source>
        <dbReference type="ARBA" id="ARBA00053296"/>
    </source>
</evidence>
<dbReference type="InterPro" id="IPR015252">
    <property type="entry name" value="BRCA2_hlx"/>
</dbReference>
<evidence type="ECO:0000256" key="7">
    <source>
        <dbReference type="ARBA" id="ARBA00023306"/>
    </source>
</evidence>
<dbReference type="PROSITE" id="PS50138">
    <property type="entry name" value="BRCA2_REPEAT"/>
    <property type="match status" value="1"/>
</dbReference>
<dbReference type="Pfam" id="PF00634">
    <property type="entry name" value="BRCA2"/>
    <property type="match status" value="1"/>
</dbReference>
<evidence type="ECO:0000313" key="12">
    <source>
        <dbReference type="EMBL" id="GAU22922.1"/>
    </source>
</evidence>
<dbReference type="InterPro" id="IPR015187">
    <property type="entry name" value="BRCA2_OB_1"/>
</dbReference>
<dbReference type="PROSITE" id="PS50096">
    <property type="entry name" value="IQ"/>
    <property type="match status" value="1"/>
</dbReference>
<protein>
    <recommendedName>
        <fullName evidence="11">Tower domain-containing protein</fullName>
    </recommendedName>
</protein>
<dbReference type="InterPro" id="IPR014710">
    <property type="entry name" value="RmlC-like_jellyroll"/>
</dbReference>
<dbReference type="GO" id="GO:0003677">
    <property type="term" value="F:DNA binding"/>
    <property type="evidence" value="ECO:0007669"/>
    <property type="project" value="UniProtKB-KW"/>
</dbReference>
<dbReference type="PANTHER" id="PTHR11289">
    <property type="entry name" value="BREAST CANCER TYPE 2 SUSCEPTIBILITY PROTEIN BRCA2"/>
    <property type="match status" value="1"/>
</dbReference>
<dbReference type="OrthoDB" id="21095at2759"/>
<sequence length="1444" mass="159980">MSTWQLFSDADNNYRWQINSVSDDTSNLITPPTPPTPPIPTPPLPSMYNLLLHASTSHLFQPQEDENAMDDSFGFSNSLFKTGSGRKVTISPNGIVRAKTLLGLGLNDEIVGSDIQTPLNVNKFRGFDDESPHLKVIDSCKKSSCVSFQSPLVSRLRKGCEDKIVQPDSGSSVSGASGAKHAPVKFQTVVGNIQTPQNSKKFNVFDEESQYLQRMDSCKTTSAVPFQSPLVGRLKNDFENKIGQPDNGSGSNIQTPQNVKKFNVFDEESPHLQLMDSCETKSVVSFQSPLVGRLKNGFESKIVQPDSGSVGCAKQVPSKFQTIGNIQTPQNVTKFNAFDEESPHLQLMDSCKTTSVVSFQSPIIGRLKNGFERTSVQPDSGLGGGAKQSPIKFQTAGGRSLSISGDALKRARSLLGDPDLGDFFDGGDSLFSFPDKSETNTITSSVERSESNNTHTTLLHQMTPESNHNHMKKRFTYPLQPSKQMEFSNKLPHEGNGNNLIMKFDDAVNESDCGRKSSNTPGQKPLYNKNDVVNSTMKSSSLNGFSSRMDSRGKALGRALVDISNTITTVDSNNKQPSSGKRRLGLNATVSSFKRPRISHISASGDQGVQKFPNDLSQLSSGASGCKRKVSTRYPFRYPKMHIKEFFVVPPLEQKLHFPNQVIQVTSGNAGKYIFNDGSDDSGMGAEAFAHLLAQHGASLNFASKEWVLNHYKWIVWKLACYERCYPARCAGKFLTVSNVLEELKYRYEREVNHGHRSTIKKILEGDGLPSSMMTLCISSIHSDHVLESGTLIEAQTGNQSTEAVKVELTDGWYSINAILDVPLSKQLAAGRLFVGQKLRIWGAGLCGWNGPVSPLEVSSTVSLFLHMNGTYRAHWADQLGFCKVAGPPLAFKCIKSNGGLVPQTLAGITRIYPILYKERLSSGRSVVISERMEDKMMELHNQRRSAIVDNIVSEYQKERTGSHIYDYGDSEGAKIYKMLETAAEPEFLMADMSPEQLNSFAAYKAKLNATRQLQMESSIEKALKDSGLGNREVTPFMRLRVVGLTYKTRREKPKEGIVTIWNPTQKQRQELVEGEAYAIAGLTPSGSDSDVLHLQTRGSTTKWLPLSSNAKEQFKPFFSSRKSIPLSSLSDIPLSNEFDVVAFVVHVGEVYTSNQQKKQWVFVTDGSIMHGLHSEKLMDTLLAICFCSPLIDHDSFPPINYNLAGSTVGFCNLIKKEKDHTNHVWVADANENSTYYLKFDSLHCSHLRNAASSVTRWASESSLIMEKLKEKPLRVKWFIASNVTNLCSPNSWILPVCSLGQGLLTSTFIGEIMVAIVVATLGLVLSALLIGDLCGEELLTWALDSRPSVILPSSTKTVKAISEVEVFALIDEDLKFVASQFRRLHSKQLRHKFRFYSHQWRTWAACFIQAAWRRHKERKEAAELRAKENLMAASEAETMFCCL</sequence>
<dbReference type="InterPro" id="IPR036315">
    <property type="entry name" value="BRCA2_hlx_sf"/>
</dbReference>
<dbReference type="Pfam" id="PF09103">
    <property type="entry name" value="BRCA-2_OB1"/>
    <property type="match status" value="1"/>
</dbReference>